<accession>A0A8J3J4W9</accession>
<evidence type="ECO:0000259" key="2">
    <source>
        <dbReference type="Pfam" id="PF04909"/>
    </source>
</evidence>
<sequence length="298" mass="33416">MTPGAVVDAHMHLWDLSRFRYPWLGDDGSAALRHDYLVADWRRDTDGVDLAGVVHVQAELDHTLDPVLETAWLDSLVRNGSGVPTVCVGYADLRAPDLDDVLDRHQEYGMFRGIRQQAWYDPGSVRADVPRDNLLDDDRFGAGLDRLAARGLSFDLQVWPHQLAQATAVCRARPELTVVLEHTGLPPTDPADRDGWRAGLRRFAREVPRSVLKISGLRFVSPDWDLRVLRPVVDDAVAAFGPDRCMFGSNFPVDRLSTGYRALWRSYDAMTGAYRPHERDQLLRGTASRTYRIGDATG</sequence>
<comment type="similarity">
    <text evidence="1">Belongs to the metallo-dependent hydrolases superfamily.</text>
</comment>
<dbReference type="PANTHER" id="PTHR43569">
    <property type="entry name" value="AMIDOHYDROLASE"/>
    <property type="match status" value="1"/>
</dbReference>
<comment type="caution">
    <text evidence="3">The sequence shown here is derived from an EMBL/GenBank/DDBJ whole genome shotgun (WGS) entry which is preliminary data.</text>
</comment>
<feature type="domain" description="Amidohydrolase-related" evidence="2">
    <location>
        <begin position="7"/>
        <end position="293"/>
    </location>
</feature>
<protein>
    <recommendedName>
        <fullName evidence="2">Amidohydrolase-related domain-containing protein</fullName>
    </recommendedName>
</protein>
<dbReference type="GO" id="GO:0016787">
    <property type="term" value="F:hydrolase activity"/>
    <property type="evidence" value="ECO:0007669"/>
    <property type="project" value="InterPro"/>
</dbReference>
<dbReference type="Gene3D" id="3.20.20.140">
    <property type="entry name" value="Metal-dependent hydrolases"/>
    <property type="match status" value="1"/>
</dbReference>
<dbReference type="Pfam" id="PF04909">
    <property type="entry name" value="Amidohydro_2"/>
    <property type="match status" value="1"/>
</dbReference>
<dbReference type="RefSeq" id="WP_203658191.1">
    <property type="nucleotide sequence ID" value="NZ_BAAAZM010000009.1"/>
</dbReference>
<dbReference type="EMBL" id="BOMB01000017">
    <property type="protein sequence ID" value="GID12205.1"/>
    <property type="molecule type" value="Genomic_DNA"/>
</dbReference>
<dbReference type="InterPro" id="IPR006680">
    <property type="entry name" value="Amidohydro-rel"/>
</dbReference>
<dbReference type="PANTHER" id="PTHR43569:SF1">
    <property type="entry name" value="BLL3371 PROTEIN"/>
    <property type="match status" value="1"/>
</dbReference>
<reference evidence="3" key="1">
    <citation type="submission" date="2021-01" db="EMBL/GenBank/DDBJ databases">
        <title>Whole genome shotgun sequence of Actinocatenispora rupis NBRC 107355.</title>
        <authorList>
            <person name="Komaki H."/>
            <person name="Tamura T."/>
        </authorList>
    </citation>
    <scope>NUCLEOTIDE SEQUENCE</scope>
    <source>
        <strain evidence="3">NBRC 107355</strain>
    </source>
</reference>
<dbReference type="InterPro" id="IPR032466">
    <property type="entry name" value="Metal_Hydrolase"/>
</dbReference>
<organism evidence="3 4">
    <name type="scientific">Actinocatenispora rupis</name>
    <dbReference type="NCBI Taxonomy" id="519421"/>
    <lineage>
        <taxon>Bacteria</taxon>
        <taxon>Bacillati</taxon>
        <taxon>Actinomycetota</taxon>
        <taxon>Actinomycetes</taxon>
        <taxon>Micromonosporales</taxon>
        <taxon>Micromonosporaceae</taxon>
        <taxon>Actinocatenispora</taxon>
    </lineage>
</organism>
<proteinExistence type="inferred from homology"/>
<dbReference type="SUPFAM" id="SSF51556">
    <property type="entry name" value="Metallo-dependent hydrolases"/>
    <property type="match status" value="1"/>
</dbReference>
<evidence type="ECO:0000313" key="3">
    <source>
        <dbReference type="EMBL" id="GID12205.1"/>
    </source>
</evidence>
<keyword evidence="4" id="KW-1185">Reference proteome</keyword>
<evidence type="ECO:0000313" key="4">
    <source>
        <dbReference type="Proteomes" id="UP000612808"/>
    </source>
</evidence>
<name>A0A8J3J4W9_9ACTN</name>
<dbReference type="AlphaFoldDB" id="A0A8J3J4W9"/>
<evidence type="ECO:0000256" key="1">
    <source>
        <dbReference type="ARBA" id="ARBA00038310"/>
    </source>
</evidence>
<gene>
    <name evidence="3" type="ORF">Aru02nite_30940</name>
</gene>
<dbReference type="Proteomes" id="UP000612808">
    <property type="component" value="Unassembled WGS sequence"/>
</dbReference>
<dbReference type="InterPro" id="IPR052350">
    <property type="entry name" value="Metallo-dep_Lactonases"/>
</dbReference>